<proteinExistence type="predicted"/>
<dbReference type="SUPFAM" id="SSF53756">
    <property type="entry name" value="UDP-Glycosyltransferase/glycogen phosphorylase"/>
    <property type="match status" value="1"/>
</dbReference>
<dbReference type="Proteomes" id="UP001596053">
    <property type="component" value="Unassembled WGS sequence"/>
</dbReference>
<evidence type="ECO:0000313" key="1">
    <source>
        <dbReference type="EMBL" id="MFC5423781.1"/>
    </source>
</evidence>
<protein>
    <recommendedName>
        <fullName evidence="3">Glycosyltransferase involved in cell wall biosynthesis</fullName>
    </recommendedName>
</protein>
<reference evidence="2" key="1">
    <citation type="journal article" date="2019" name="Int. J. Syst. Evol. Microbiol.">
        <title>The Global Catalogue of Microorganisms (GCM) 10K type strain sequencing project: providing services to taxonomists for standard genome sequencing and annotation.</title>
        <authorList>
            <consortium name="The Broad Institute Genomics Platform"/>
            <consortium name="The Broad Institute Genome Sequencing Center for Infectious Disease"/>
            <person name="Wu L."/>
            <person name="Ma J."/>
        </authorList>
    </citation>
    <scope>NUCLEOTIDE SEQUENCE [LARGE SCALE GENOMIC DNA]</scope>
    <source>
        <strain evidence="2">NCAIM B.01391</strain>
    </source>
</reference>
<dbReference type="EMBL" id="JBHSLW010000114">
    <property type="protein sequence ID" value="MFC5423781.1"/>
    <property type="molecule type" value="Genomic_DNA"/>
</dbReference>
<keyword evidence="2" id="KW-1185">Reference proteome</keyword>
<sequence>MNVVLIAATMPGEMCGVTDYTVRLAAALRGIGIDAVVEFFDRWSFANFMKLKHRYRKNPNAIFHVQYPTLRLGLSVAPGFAPLLVGNSFVTLHEFGTFNVVRKAAFIPSSILSKRIIFSNNEEKARFQRYFPHSHGRLTVMPIGNNIPQLSPRGARVGPERLVYFGQISRNKGVEFFLDTVAQLRSAGASIDVDMIGAMVDSDRDFVDLVRSRSERDKIGLRLSLPADEVSATLNDATIALLPFPDGVSNKRGSALASLEHGATVLTTHSELTPEWLTKVTHPVSSPDNAADLIGRIMAGTAERVLAPETLARELRLRDWAEIARSHVKLYNAKLGDPIATGGAVLDASSPGTKR</sequence>
<evidence type="ECO:0008006" key="3">
    <source>
        <dbReference type="Google" id="ProtNLM"/>
    </source>
</evidence>
<dbReference type="Gene3D" id="3.40.50.2000">
    <property type="entry name" value="Glycogen Phosphorylase B"/>
    <property type="match status" value="1"/>
</dbReference>
<name>A0ABW0IZN5_9HYPH</name>
<organism evidence="1 2">
    <name type="scientific">Bosea eneae</name>
    <dbReference type="NCBI Taxonomy" id="151454"/>
    <lineage>
        <taxon>Bacteria</taxon>
        <taxon>Pseudomonadati</taxon>
        <taxon>Pseudomonadota</taxon>
        <taxon>Alphaproteobacteria</taxon>
        <taxon>Hyphomicrobiales</taxon>
        <taxon>Boseaceae</taxon>
        <taxon>Bosea</taxon>
    </lineage>
</organism>
<comment type="caution">
    <text evidence="1">The sequence shown here is derived from an EMBL/GenBank/DDBJ whole genome shotgun (WGS) entry which is preliminary data.</text>
</comment>
<evidence type="ECO:0000313" key="2">
    <source>
        <dbReference type="Proteomes" id="UP001596053"/>
    </source>
</evidence>
<gene>
    <name evidence="1" type="ORF">ACFPOB_30095</name>
</gene>
<accession>A0ABW0IZN5</accession>